<keyword evidence="1" id="KW-1133">Transmembrane helix</keyword>
<dbReference type="EMBL" id="DXEK01000181">
    <property type="protein sequence ID" value="HIX78121.1"/>
    <property type="molecule type" value="Genomic_DNA"/>
</dbReference>
<evidence type="ECO:0000256" key="1">
    <source>
        <dbReference type="SAM" id="Phobius"/>
    </source>
</evidence>
<name>A0A9D1XFH6_9FIRM</name>
<sequence>MAYERKLEGCSSEDSCRRNPANINVEVKEIRDQVVIATKIGVRHNADRSLRLDSSLETIRKSVKGSRKKLGIEYIDLYYQYRIGRRGVCSRLLLFAVAFYISSCVFL</sequence>
<feature type="transmembrane region" description="Helical" evidence="1">
    <location>
        <begin position="88"/>
        <end position="106"/>
    </location>
</feature>
<dbReference type="InterPro" id="IPR036812">
    <property type="entry name" value="NAD(P)_OxRdtase_dom_sf"/>
</dbReference>
<protein>
    <submittedName>
        <fullName evidence="3">Aldo/keto reductase</fullName>
    </submittedName>
</protein>
<organism evidence="3 4">
    <name type="scientific">Candidatus Fusicatenibacter merdavium</name>
    <dbReference type="NCBI Taxonomy" id="2838600"/>
    <lineage>
        <taxon>Bacteria</taxon>
        <taxon>Bacillati</taxon>
        <taxon>Bacillota</taxon>
        <taxon>Clostridia</taxon>
        <taxon>Lachnospirales</taxon>
        <taxon>Lachnospiraceae</taxon>
        <taxon>Fusicatenibacter</taxon>
    </lineage>
</organism>
<keyword evidence="1" id="KW-0812">Transmembrane</keyword>
<evidence type="ECO:0000313" key="3">
    <source>
        <dbReference type="EMBL" id="HIX78121.1"/>
    </source>
</evidence>
<evidence type="ECO:0000313" key="4">
    <source>
        <dbReference type="Proteomes" id="UP000886890"/>
    </source>
</evidence>
<accession>A0A9D1XFH6</accession>
<proteinExistence type="predicted"/>
<gene>
    <name evidence="3" type="ORF">H9734_11095</name>
</gene>
<reference evidence="3" key="2">
    <citation type="submission" date="2021-04" db="EMBL/GenBank/DDBJ databases">
        <authorList>
            <person name="Gilroy R."/>
        </authorList>
    </citation>
    <scope>NUCLEOTIDE SEQUENCE</scope>
    <source>
        <strain evidence="3">CHK183-1962</strain>
    </source>
</reference>
<reference evidence="3" key="1">
    <citation type="journal article" date="2021" name="PeerJ">
        <title>Extensive microbial diversity within the chicken gut microbiome revealed by metagenomics and culture.</title>
        <authorList>
            <person name="Gilroy R."/>
            <person name="Ravi A."/>
            <person name="Getino M."/>
            <person name="Pursley I."/>
            <person name="Horton D.L."/>
            <person name="Alikhan N.F."/>
            <person name="Baker D."/>
            <person name="Gharbi K."/>
            <person name="Hall N."/>
            <person name="Watson M."/>
            <person name="Adriaenssens E.M."/>
            <person name="Foster-Nyarko E."/>
            <person name="Jarju S."/>
            <person name="Secka A."/>
            <person name="Antonio M."/>
            <person name="Oren A."/>
            <person name="Chaudhuri R.R."/>
            <person name="La Ragione R."/>
            <person name="Hildebrand F."/>
            <person name="Pallen M.J."/>
        </authorList>
    </citation>
    <scope>NUCLEOTIDE SEQUENCE</scope>
    <source>
        <strain evidence="3">CHK183-1962</strain>
    </source>
</reference>
<feature type="domain" description="NADP-dependent oxidoreductase" evidence="2">
    <location>
        <begin position="28"/>
        <end position="79"/>
    </location>
</feature>
<dbReference type="InterPro" id="IPR023210">
    <property type="entry name" value="NADP_OxRdtase_dom"/>
</dbReference>
<dbReference type="Proteomes" id="UP000886890">
    <property type="component" value="Unassembled WGS sequence"/>
</dbReference>
<dbReference type="Pfam" id="PF00248">
    <property type="entry name" value="Aldo_ket_red"/>
    <property type="match status" value="1"/>
</dbReference>
<evidence type="ECO:0000259" key="2">
    <source>
        <dbReference type="Pfam" id="PF00248"/>
    </source>
</evidence>
<dbReference type="AlphaFoldDB" id="A0A9D1XFH6"/>
<keyword evidence="1" id="KW-0472">Membrane</keyword>
<comment type="caution">
    <text evidence="3">The sequence shown here is derived from an EMBL/GenBank/DDBJ whole genome shotgun (WGS) entry which is preliminary data.</text>
</comment>
<dbReference type="Gene3D" id="3.20.20.100">
    <property type="entry name" value="NADP-dependent oxidoreductase domain"/>
    <property type="match status" value="1"/>
</dbReference>
<dbReference type="SUPFAM" id="SSF51430">
    <property type="entry name" value="NAD(P)-linked oxidoreductase"/>
    <property type="match status" value="1"/>
</dbReference>